<dbReference type="InterPro" id="IPR008700">
    <property type="entry name" value="TypeIII_avirulence_cleave"/>
</dbReference>
<dbReference type="GO" id="GO:0005886">
    <property type="term" value="C:plasma membrane"/>
    <property type="evidence" value="ECO:0007669"/>
    <property type="project" value="TreeGrafter"/>
</dbReference>
<evidence type="ECO:0000313" key="4">
    <source>
        <dbReference type="Proteomes" id="UP001370490"/>
    </source>
</evidence>
<sequence>FRDVFVWISLSGHCYLSGNWIRGFASTSDRSNEPKFGNWETEKNVPYTTCFDQARKDGSRGKTNPNDPESNSVTSAPSLQSESEPEVSKATQAVRPKHERRFSREDGDLKGIDSPLYHDSPVRRTGHGGIRPKSELDALKGAEAVRPKHKRRASREESDLRKSTDSPSRHETGARRATGGASSGDTPRRTTRPSAGSDRSLEQSPSHPHYQARVGGKGYGVSSPSWERKASSDGSHGFAPTAPGRSRLRSVNKGDDTPDNTSTVPKFGEWDETNPAAADGYTHIFNQVREERQTGAGKVPIKPKATTSHSNGQKHCMNDSAVSCCCFAWGKK</sequence>
<organism evidence="3 4">
    <name type="scientific">Dillenia turbinata</name>
    <dbReference type="NCBI Taxonomy" id="194707"/>
    <lineage>
        <taxon>Eukaryota</taxon>
        <taxon>Viridiplantae</taxon>
        <taxon>Streptophyta</taxon>
        <taxon>Embryophyta</taxon>
        <taxon>Tracheophyta</taxon>
        <taxon>Spermatophyta</taxon>
        <taxon>Magnoliopsida</taxon>
        <taxon>eudicotyledons</taxon>
        <taxon>Gunneridae</taxon>
        <taxon>Pentapetalae</taxon>
        <taxon>Dilleniales</taxon>
        <taxon>Dilleniaceae</taxon>
        <taxon>Dillenia</taxon>
    </lineage>
</organism>
<comment type="caution">
    <text evidence="3">The sequence shown here is derived from an EMBL/GenBank/DDBJ whole genome shotgun (WGS) entry which is preliminary data.</text>
</comment>
<keyword evidence="4" id="KW-1185">Reference proteome</keyword>
<feature type="compositionally biased region" description="Low complexity" evidence="1">
    <location>
        <begin position="175"/>
        <end position="184"/>
    </location>
</feature>
<dbReference type="Pfam" id="PF05627">
    <property type="entry name" value="AvrRpt-cleavage"/>
    <property type="match status" value="2"/>
</dbReference>
<feature type="compositionally biased region" description="Basic and acidic residues" evidence="1">
    <location>
        <begin position="132"/>
        <end position="146"/>
    </location>
</feature>
<feature type="compositionally biased region" description="Basic and acidic residues" evidence="1">
    <location>
        <begin position="154"/>
        <end position="174"/>
    </location>
</feature>
<dbReference type="AlphaFoldDB" id="A0AAN8UHW5"/>
<dbReference type="EMBL" id="JBAMMX010000026">
    <property type="protein sequence ID" value="KAK6914319.1"/>
    <property type="molecule type" value="Genomic_DNA"/>
</dbReference>
<feature type="compositionally biased region" description="Basic and acidic residues" evidence="1">
    <location>
        <begin position="102"/>
        <end position="111"/>
    </location>
</feature>
<evidence type="ECO:0000313" key="3">
    <source>
        <dbReference type="EMBL" id="KAK6914319.1"/>
    </source>
</evidence>
<dbReference type="PANTHER" id="PTHR33159">
    <property type="entry name" value="RPM1-INTERACTING PROTEIN 4 (RIN4) FAMILY PROTEIN"/>
    <property type="match status" value="1"/>
</dbReference>
<name>A0AAN8UHW5_9MAGN</name>
<dbReference type="InterPro" id="IPR040387">
    <property type="entry name" value="RIN4/NOI4"/>
</dbReference>
<feature type="domain" description="RIN4 pathogenic type III effector avirulence factor Avr cleavage site" evidence="2">
    <location>
        <begin position="261"/>
        <end position="293"/>
    </location>
</feature>
<dbReference type="Proteomes" id="UP001370490">
    <property type="component" value="Unassembled WGS sequence"/>
</dbReference>
<reference evidence="3 4" key="1">
    <citation type="submission" date="2023-12" db="EMBL/GenBank/DDBJ databases">
        <title>A high-quality genome assembly for Dillenia turbinata (Dilleniales).</title>
        <authorList>
            <person name="Chanderbali A."/>
        </authorList>
    </citation>
    <scope>NUCLEOTIDE SEQUENCE [LARGE SCALE GENOMIC DNA]</scope>
    <source>
        <strain evidence="3">LSX21</strain>
        <tissue evidence="3">Leaf</tissue>
    </source>
</reference>
<proteinExistence type="predicted"/>
<feature type="non-terminal residue" evidence="3">
    <location>
        <position position="1"/>
    </location>
</feature>
<feature type="compositionally biased region" description="Polar residues" evidence="1">
    <location>
        <begin position="61"/>
        <end position="82"/>
    </location>
</feature>
<protein>
    <submittedName>
        <fullName evidence="3">RIN4, pathogenic type III effector avirulence factor Avr cleavage site</fullName>
    </submittedName>
</protein>
<feature type="region of interest" description="Disordered" evidence="1">
    <location>
        <begin position="51"/>
        <end position="272"/>
    </location>
</feature>
<accession>A0AAN8UHW5</accession>
<evidence type="ECO:0000256" key="1">
    <source>
        <dbReference type="SAM" id="MobiDB-lite"/>
    </source>
</evidence>
<feature type="domain" description="RIN4 pathogenic type III effector avirulence factor Avr cleavage site" evidence="2">
    <location>
        <begin position="34"/>
        <end position="57"/>
    </location>
</feature>
<dbReference type="PANTHER" id="PTHR33159:SF6">
    <property type="entry name" value="RPM1-INTERACTING PROTEIN 4"/>
    <property type="match status" value="1"/>
</dbReference>
<evidence type="ECO:0000259" key="2">
    <source>
        <dbReference type="Pfam" id="PF05627"/>
    </source>
</evidence>
<feature type="region of interest" description="Disordered" evidence="1">
    <location>
        <begin position="294"/>
        <end position="313"/>
    </location>
</feature>
<gene>
    <name evidence="3" type="ORF">RJ641_021640</name>
</gene>